<evidence type="ECO:0000256" key="4">
    <source>
        <dbReference type="ARBA" id="ARBA00022984"/>
    </source>
</evidence>
<dbReference type="AlphaFoldDB" id="A0A943Z877"/>
<keyword evidence="5 6" id="KW-0961">Cell wall biogenesis/degradation</keyword>
<dbReference type="GO" id="GO:0071555">
    <property type="term" value="P:cell wall organization"/>
    <property type="evidence" value="ECO:0007669"/>
    <property type="project" value="UniProtKB-UniRule"/>
</dbReference>
<feature type="active site" description="Nucleophile" evidence="6">
    <location>
        <position position="486"/>
    </location>
</feature>
<keyword evidence="3 6" id="KW-0133">Cell shape</keyword>
<dbReference type="GO" id="GO:0071972">
    <property type="term" value="F:peptidoglycan L,D-transpeptidase activity"/>
    <property type="evidence" value="ECO:0007669"/>
    <property type="project" value="TreeGrafter"/>
</dbReference>
<name>A0A943Z877_9ACTN</name>
<feature type="active site" description="Proton donor/acceptor" evidence="6">
    <location>
        <position position="462"/>
    </location>
</feature>
<keyword evidence="7" id="KW-1133">Transmembrane helix</keyword>
<proteinExistence type="predicted"/>
<keyword evidence="2" id="KW-0808">Transferase</keyword>
<evidence type="ECO:0000256" key="1">
    <source>
        <dbReference type="ARBA" id="ARBA00004752"/>
    </source>
</evidence>
<reference evidence="9" key="1">
    <citation type="submission" date="2021-02" db="EMBL/GenBank/DDBJ databases">
        <title>Infant gut strain persistence is associated with maternal origin, phylogeny, and functional potential including surface adhesion and iron acquisition.</title>
        <authorList>
            <person name="Lou Y.C."/>
        </authorList>
    </citation>
    <scope>NUCLEOTIDE SEQUENCE</scope>
    <source>
        <strain evidence="9">L2_039_000G1_dasL2_039_000G1_concoct_11</strain>
    </source>
</reference>
<accession>A0A943Z877</accession>
<dbReference type="Gene3D" id="3.10.20.800">
    <property type="match status" value="1"/>
</dbReference>
<evidence type="ECO:0000256" key="7">
    <source>
        <dbReference type="SAM" id="Phobius"/>
    </source>
</evidence>
<keyword evidence="4 6" id="KW-0573">Peptidoglycan synthesis</keyword>
<protein>
    <submittedName>
        <fullName evidence="9">L,D-transpeptidase family protein</fullName>
    </submittedName>
</protein>
<keyword evidence="7" id="KW-0472">Membrane</keyword>
<dbReference type="InterPro" id="IPR038054">
    <property type="entry name" value="LD_TPept-like_central_sf"/>
</dbReference>
<organism evidence="9 10">
    <name type="scientific">Slackia piriformis</name>
    <dbReference type="NCBI Taxonomy" id="626934"/>
    <lineage>
        <taxon>Bacteria</taxon>
        <taxon>Bacillati</taxon>
        <taxon>Actinomycetota</taxon>
        <taxon>Coriobacteriia</taxon>
        <taxon>Eggerthellales</taxon>
        <taxon>Eggerthellaceae</taxon>
        <taxon>Slackia</taxon>
    </lineage>
</organism>
<dbReference type="GO" id="GO:0005576">
    <property type="term" value="C:extracellular region"/>
    <property type="evidence" value="ECO:0007669"/>
    <property type="project" value="TreeGrafter"/>
</dbReference>
<dbReference type="CDD" id="cd16913">
    <property type="entry name" value="YkuD_like"/>
    <property type="match status" value="1"/>
</dbReference>
<comment type="pathway">
    <text evidence="1 6">Cell wall biogenesis; peptidoglycan biosynthesis.</text>
</comment>
<dbReference type="SUPFAM" id="SSF141523">
    <property type="entry name" value="L,D-transpeptidase catalytic domain-like"/>
    <property type="match status" value="1"/>
</dbReference>
<evidence type="ECO:0000256" key="6">
    <source>
        <dbReference type="PROSITE-ProRule" id="PRU01373"/>
    </source>
</evidence>
<dbReference type="Proteomes" id="UP000727506">
    <property type="component" value="Unassembled WGS sequence"/>
</dbReference>
<feature type="transmembrane region" description="Helical" evidence="7">
    <location>
        <begin position="43"/>
        <end position="66"/>
    </location>
</feature>
<dbReference type="GO" id="GO:0008360">
    <property type="term" value="P:regulation of cell shape"/>
    <property type="evidence" value="ECO:0007669"/>
    <property type="project" value="UniProtKB-UniRule"/>
</dbReference>
<dbReference type="GO" id="GO:0018104">
    <property type="term" value="P:peptidoglycan-protein cross-linking"/>
    <property type="evidence" value="ECO:0007669"/>
    <property type="project" value="TreeGrafter"/>
</dbReference>
<evidence type="ECO:0000259" key="8">
    <source>
        <dbReference type="PROSITE" id="PS52029"/>
    </source>
</evidence>
<dbReference type="InterPro" id="IPR005490">
    <property type="entry name" value="LD_TPept_cat_dom"/>
</dbReference>
<dbReference type="InterPro" id="IPR022029">
    <property type="entry name" value="YoaR-like_PG-bd"/>
</dbReference>
<comment type="caution">
    <text evidence="9">The sequence shown here is derived from an EMBL/GenBank/DDBJ whole genome shotgun (WGS) entry which is preliminary data.</text>
</comment>
<evidence type="ECO:0000313" key="9">
    <source>
        <dbReference type="EMBL" id="MBS6941449.1"/>
    </source>
</evidence>
<gene>
    <name evidence="9" type="ORF">KH142_08275</name>
</gene>
<dbReference type="EMBL" id="JAGZSV010000191">
    <property type="protein sequence ID" value="MBS6941449.1"/>
    <property type="molecule type" value="Genomic_DNA"/>
</dbReference>
<sequence>MPAIGEEARRQAFFQDASFAASASAPATYGEVGRSHKPHAGKVAGIAIGAVILLLAAVYVAGAVVFTGRFYPNTVMGRLDLSLKSADEAAALLGEAESDYALEVEGQGVDFTVSSEQAGLGVDARSIVDAALGDSEPWKWPLRIMGLHDETDRMVAAGDLEALSAVVHEAIDAFNESAEPSSDAFVAFDEEKGMYAVQKEVYGKQISADAVVELAADAVASMQDTLALNDDVLIKPSVFSDDERLSAAAEKANVMIGCDVILKSSTDGTEISELDGGIVFRWISFDENFEPVLDSVALDAWAQEMAASLNTVGTMRSYTRPDGKHVEIGGGDYGWQVDSAALVAAIQDAVSNGTVGDLSIPCSSTGNGYTAPGQDWGAYCDVDLTEQHAYYYDASGGLVWDAPIVSGKPNGEDDTPTGVYYLKNLQQDVSLKGPIDPQTNKLEWDSPVDYWMPFVGNMVGLHDAPWQPSSVFGNAEAYKTYGSHGCVNLSPDAAAALFGVIQIGDPVIVHW</sequence>
<dbReference type="PANTHER" id="PTHR30582">
    <property type="entry name" value="L,D-TRANSPEPTIDASE"/>
    <property type="match status" value="1"/>
</dbReference>
<evidence type="ECO:0000313" key="10">
    <source>
        <dbReference type="Proteomes" id="UP000727506"/>
    </source>
</evidence>
<evidence type="ECO:0000256" key="3">
    <source>
        <dbReference type="ARBA" id="ARBA00022960"/>
    </source>
</evidence>
<dbReference type="Gene3D" id="2.40.440.10">
    <property type="entry name" value="L,D-transpeptidase catalytic domain-like"/>
    <property type="match status" value="1"/>
</dbReference>
<dbReference type="PANTHER" id="PTHR30582:SF33">
    <property type="entry name" value="EXPORTED PROTEIN"/>
    <property type="match status" value="1"/>
</dbReference>
<dbReference type="InterPro" id="IPR050979">
    <property type="entry name" value="LD-transpeptidase"/>
</dbReference>
<dbReference type="GO" id="GO:0016740">
    <property type="term" value="F:transferase activity"/>
    <property type="evidence" value="ECO:0007669"/>
    <property type="project" value="UniProtKB-KW"/>
</dbReference>
<evidence type="ECO:0000256" key="5">
    <source>
        <dbReference type="ARBA" id="ARBA00023316"/>
    </source>
</evidence>
<keyword evidence="7" id="KW-0812">Transmembrane</keyword>
<evidence type="ECO:0000256" key="2">
    <source>
        <dbReference type="ARBA" id="ARBA00022679"/>
    </source>
</evidence>
<dbReference type="InterPro" id="IPR038063">
    <property type="entry name" value="Transpep_catalytic_dom"/>
</dbReference>
<feature type="domain" description="L,D-TPase catalytic" evidence="8">
    <location>
        <begin position="378"/>
        <end position="510"/>
    </location>
</feature>
<dbReference type="Pfam" id="PF03734">
    <property type="entry name" value="YkuD"/>
    <property type="match status" value="1"/>
</dbReference>
<dbReference type="PROSITE" id="PS52029">
    <property type="entry name" value="LD_TPASE"/>
    <property type="match status" value="1"/>
</dbReference>
<dbReference type="Pfam" id="PF12229">
    <property type="entry name" value="PG_binding_4"/>
    <property type="match status" value="1"/>
</dbReference>
<dbReference type="SUPFAM" id="SSF143985">
    <property type="entry name" value="L,D-transpeptidase pre-catalytic domain-like"/>
    <property type="match status" value="1"/>
</dbReference>